<dbReference type="KEGG" id="adl:AURDEDRAFT_117436"/>
<reference evidence="2" key="1">
    <citation type="journal article" date="2012" name="Science">
        <title>The Paleozoic origin of enzymatic lignin decomposition reconstructed from 31 fungal genomes.</title>
        <authorList>
            <person name="Floudas D."/>
            <person name="Binder M."/>
            <person name="Riley R."/>
            <person name="Barry K."/>
            <person name="Blanchette R.A."/>
            <person name="Henrissat B."/>
            <person name="Martinez A.T."/>
            <person name="Otillar R."/>
            <person name="Spatafora J.W."/>
            <person name="Yadav J.S."/>
            <person name="Aerts A."/>
            <person name="Benoit I."/>
            <person name="Boyd A."/>
            <person name="Carlson A."/>
            <person name="Copeland A."/>
            <person name="Coutinho P.M."/>
            <person name="de Vries R.P."/>
            <person name="Ferreira P."/>
            <person name="Findley K."/>
            <person name="Foster B."/>
            <person name="Gaskell J."/>
            <person name="Glotzer D."/>
            <person name="Gorecki P."/>
            <person name="Heitman J."/>
            <person name="Hesse C."/>
            <person name="Hori C."/>
            <person name="Igarashi K."/>
            <person name="Jurgens J.A."/>
            <person name="Kallen N."/>
            <person name="Kersten P."/>
            <person name="Kohler A."/>
            <person name="Kuees U."/>
            <person name="Kumar T.K.A."/>
            <person name="Kuo A."/>
            <person name="LaButti K."/>
            <person name="Larrondo L.F."/>
            <person name="Lindquist E."/>
            <person name="Ling A."/>
            <person name="Lombard V."/>
            <person name="Lucas S."/>
            <person name="Lundell T."/>
            <person name="Martin R."/>
            <person name="McLaughlin D.J."/>
            <person name="Morgenstern I."/>
            <person name="Morin E."/>
            <person name="Murat C."/>
            <person name="Nagy L.G."/>
            <person name="Nolan M."/>
            <person name="Ohm R.A."/>
            <person name="Patyshakuliyeva A."/>
            <person name="Rokas A."/>
            <person name="Ruiz-Duenas F.J."/>
            <person name="Sabat G."/>
            <person name="Salamov A."/>
            <person name="Samejima M."/>
            <person name="Schmutz J."/>
            <person name="Slot J.C."/>
            <person name="St John F."/>
            <person name="Stenlid J."/>
            <person name="Sun H."/>
            <person name="Sun S."/>
            <person name="Syed K."/>
            <person name="Tsang A."/>
            <person name="Wiebenga A."/>
            <person name="Young D."/>
            <person name="Pisabarro A."/>
            <person name="Eastwood D.C."/>
            <person name="Martin F."/>
            <person name="Cullen D."/>
            <person name="Grigoriev I.V."/>
            <person name="Hibbett D.S."/>
        </authorList>
    </citation>
    <scope>NUCLEOTIDE SEQUENCE [LARGE SCALE GENOMIC DNA]</scope>
    <source>
        <strain evidence="2">TFB10046</strain>
    </source>
</reference>
<sequence>TLTAEHVVRFFDTMPSLTHLGLDVLDFSRFSDPPDEGSREDAIVREVRVLDLDALDRALRAALRHPRTQMVALRVGGDWLSYWPDIERIAMRLQDARVFGWHDTRPMRSWVREAAYSTADAWAGRTVWTEARQLWKPAT</sequence>
<gene>
    <name evidence="1" type="ORF">AURDEDRAFT_117436</name>
</gene>
<dbReference type="Proteomes" id="UP000006514">
    <property type="component" value="Unassembled WGS sequence"/>
</dbReference>
<evidence type="ECO:0000313" key="1">
    <source>
        <dbReference type="EMBL" id="EJD35166.1"/>
    </source>
</evidence>
<organism evidence="1 2">
    <name type="scientific">Auricularia subglabra (strain TFB-10046 / SS5)</name>
    <name type="common">White-rot fungus</name>
    <name type="synonym">Auricularia delicata (strain TFB10046)</name>
    <dbReference type="NCBI Taxonomy" id="717982"/>
    <lineage>
        <taxon>Eukaryota</taxon>
        <taxon>Fungi</taxon>
        <taxon>Dikarya</taxon>
        <taxon>Basidiomycota</taxon>
        <taxon>Agaricomycotina</taxon>
        <taxon>Agaricomycetes</taxon>
        <taxon>Auriculariales</taxon>
        <taxon>Auriculariaceae</taxon>
        <taxon>Auricularia</taxon>
    </lineage>
</organism>
<dbReference type="AlphaFoldDB" id="J0LED2"/>
<feature type="non-terminal residue" evidence="1">
    <location>
        <position position="1"/>
    </location>
</feature>
<keyword evidence="2" id="KW-1185">Reference proteome</keyword>
<evidence type="ECO:0000313" key="2">
    <source>
        <dbReference type="Proteomes" id="UP000006514"/>
    </source>
</evidence>
<protein>
    <submittedName>
        <fullName evidence="1">Uncharacterized protein</fullName>
    </submittedName>
</protein>
<name>J0LED2_AURST</name>
<dbReference type="EMBL" id="JH687901">
    <property type="protein sequence ID" value="EJD35166.1"/>
    <property type="molecule type" value="Genomic_DNA"/>
</dbReference>
<accession>J0LED2</accession>
<proteinExistence type="predicted"/>
<dbReference type="InParanoid" id="J0LED2"/>